<dbReference type="PANTHER" id="PTHR43245">
    <property type="entry name" value="BIFUNCTIONAL POLYMYXIN RESISTANCE PROTEIN ARNA"/>
    <property type="match status" value="1"/>
</dbReference>
<dbReference type="InterPro" id="IPR002225">
    <property type="entry name" value="3Beta_OHSteriod_DH/Estase"/>
</dbReference>
<keyword evidence="7" id="KW-1185">Reference proteome</keyword>
<dbReference type="GO" id="GO:0016616">
    <property type="term" value="F:oxidoreductase activity, acting on the CH-OH group of donors, NAD or NADP as acceptor"/>
    <property type="evidence" value="ECO:0007669"/>
    <property type="project" value="InterPro"/>
</dbReference>
<gene>
    <name evidence="6" type="ORF">DHEL01_v206916</name>
</gene>
<dbReference type="Gene3D" id="3.40.50.720">
    <property type="entry name" value="NAD(P)-binding Rossmann-like Domain"/>
    <property type="match status" value="1"/>
</dbReference>
<feature type="region of interest" description="Disordered" evidence="3">
    <location>
        <begin position="1"/>
        <end position="22"/>
    </location>
</feature>
<dbReference type="Proteomes" id="UP000094444">
    <property type="component" value="Unassembled WGS sequence"/>
</dbReference>
<sequence length="429" mass="48331">MDPTGFKDFNAPSAPPAPPKDKGKAVAVAVSDKTAVNPRALSLPDHHLGTVLVTGGCGFLGTHLVRQLLNDPECGTVHVIDKKISRNVIFDNNVQYTKCDITDTNNVEAILRRVQPKVIFHTASPNAIYERRRGFWRGHFYHTNVTGTANLLRLSKMPWSTVKVFVYTSSPCVYKDDHQKLIRESAPTYNSRPWPWEGVCESVWTKGVAHNMVLDENESWRKGGLKTIVVVPGIIYGIGDSQALPLIFDAFQSRKRPFMIVGRGDNKASFVEGTNCAKFHIVAARMLVAGGKHIAGQAFNATDGGDDVPIWWHVGITCAAIRGLTHEAATRERCIMIRPWMMCISVHVVWWLLLIFTLGYVEPPLALSLEGYKWATKDRMLNNQSARRLLGYEPDANVSWHEDLVREAVERERQYRRMRREGQRRPHAE</sequence>
<keyword evidence="4" id="KW-0472">Membrane</keyword>
<evidence type="ECO:0000256" key="2">
    <source>
        <dbReference type="ARBA" id="ARBA00023002"/>
    </source>
</evidence>
<dbReference type="SUPFAM" id="SSF51735">
    <property type="entry name" value="NAD(P)-binding Rossmann-fold domains"/>
    <property type="match status" value="1"/>
</dbReference>
<dbReference type="InParanoid" id="A0A2P5HWT9"/>
<evidence type="ECO:0000256" key="1">
    <source>
        <dbReference type="ARBA" id="ARBA00009219"/>
    </source>
</evidence>
<dbReference type="InterPro" id="IPR050177">
    <property type="entry name" value="Lipid_A_modif_metabolic_enz"/>
</dbReference>
<dbReference type="OrthoDB" id="10058185at2759"/>
<evidence type="ECO:0000313" key="6">
    <source>
        <dbReference type="EMBL" id="POS74696.1"/>
    </source>
</evidence>
<keyword evidence="2" id="KW-0560">Oxidoreductase</keyword>
<name>A0A2P5HWT9_DIAHE</name>
<organism evidence="6 7">
    <name type="scientific">Diaporthe helianthi</name>
    <dbReference type="NCBI Taxonomy" id="158607"/>
    <lineage>
        <taxon>Eukaryota</taxon>
        <taxon>Fungi</taxon>
        <taxon>Dikarya</taxon>
        <taxon>Ascomycota</taxon>
        <taxon>Pezizomycotina</taxon>
        <taxon>Sordariomycetes</taxon>
        <taxon>Sordariomycetidae</taxon>
        <taxon>Diaporthales</taxon>
        <taxon>Diaporthaceae</taxon>
        <taxon>Diaporthe</taxon>
    </lineage>
</organism>
<dbReference type="EMBL" id="MAVT02000591">
    <property type="protein sequence ID" value="POS74696.1"/>
    <property type="molecule type" value="Genomic_DNA"/>
</dbReference>
<keyword evidence="4" id="KW-0812">Transmembrane</keyword>
<reference evidence="6" key="1">
    <citation type="submission" date="2017-09" db="EMBL/GenBank/DDBJ databases">
        <title>Polyketide synthases of a Diaporthe helianthi virulent isolate.</title>
        <authorList>
            <person name="Baroncelli R."/>
        </authorList>
    </citation>
    <scope>NUCLEOTIDE SEQUENCE [LARGE SCALE GENOMIC DNA]</scope>
    <source>
        <strain evidence="6">7/96</strain>
    </source>
</reference>
<feature type="transmembrane region" description="Helical" evidence="4">
    <location>
        <begin position="340"/>
        <end position="361"/>
    </location>
</feature>
<dbReference type="PANTHER" id="PTHR43245:SF51">
    <property type="entry name" value="SHORT CHAIN DEHYDROGENASE_REDUCTASE FAMILY 42E, MEMBER 2"/>
    <property type="match status" value="1"/>
</dbReference>
<protein>
    <submittedName>
        <fullName evidence="6">C-3 sterol dehydrogenase/C-4 decarboxylase family protein</fullName>
    </submittedName>
</protein>
<evidence type="ECO:0000313" key="7">
    <source>
        <dbReference type="Proteomes" id="UP000094444"/>
    </source>
</evidence>
<keyword evidence="4" id="KW-1133">Transmembrane helix</keyword>
<evidence type="ECO:0000259" key="5">
    <source>
        <dbReference type="Pfam" id="PF01073"/>
    </source>
</evidence>
<evidence type="ECO:0000256" key="4">
    <source>
        <dbReference type="SAM" id="Phobius"/>
    </source>
</evidence>
<evidence type="ECO:0000256" key="3">
    <source>
        <dbReference type="SAM" id="MobiDB-lite"/>
    </source>
</evidence>
<comment type="caution">
    <text evidence="6">The sequence shown here is derived from an EMBL/GenBank/DDBJ whole genome shotgun (WGS) entry which is preliminary data.</text>
</comment>
<dbReference type="InterPro" id="IPR036291">
    <property type="entry name" value="NAD(P)-bd_dom_sf"/>
</dbReference>
<dbReference type="STRING" id="158607.A0A2P5HWT9"/>
<dbReference type="GO" id="GO:0006694">
    <property type="term" value="P:steroid biosynthetic process"/>
    <property type="evidence" value="ECO:0007669"/>
    <property type="project" value="InterPro"/>
</dbReference>
<feature type="domain" description="3-beta hydroxysteroid dehydrogenase/isomerase" evidence="5">
    <location>
        <begin position="52"/>
        <end position="303"/>
    </location>
</feature>
<comment type="similarity">
    <text evidence="1">Belongs to the 3-beta-HSD family.</text>
</comment>
<proteinExistence type="inferred from homology"/>
<dbReference type="AlphaFoldDB" id="A0A2P5HWT9"/>
<dbReference type="Pfam" id="PF01073">
    <property type="entry name" value="3Beta_HSD"/>
    <property type="match status" value="1"/>
</dbReference>
<accession>A0A2P5HWT9</accession>